<organism evidence="2 3">
    <name type="scientific">Pricia antarctica</name>
    <dbReference type="NCBI Taxonomy" id="641691"/>
    <lineage>
        <taxon>Bacteria</taxon>
        <taxon>Pseudomonadati</taxon>
        <taxon>Bacteroidota</taxon>
        <taxon>Flavobacteriia</taxon>
        <taxon>Flavobacteriales</taxon>
        <taxon>Flavobacteriaceae</taxon>
        <taxon>Pricia</taxon>
    </lineage>
</organism>
<accession>A0A1G7HJA1</accession>
<dbReference type="AlphaFoldDB" id="A0A1G7HJA1"/>
<dbReference type="InterPro" id="IPR003409">
    <property type="entry name" value="MORN"/>
</dbReference>
<dbReference type="PANTHER" id="PTHR43215:SF14">
    <property type="entry name" value="RADIAL SPOKE HEAD 1 HOMOLOG"/>
    <property type="match status" value="1"/>
</dbReference>
<gene>
    <name evidence="2" type="ORF">SAMN05421636_109194</name>
</gene>
<dbReference type="Pfam" id="PF02493">
    <property type="entry name" value="MORN"/>
    <property type="match status" value="3"/>
</dbReference>
<evidence type="ECO:0000313" key="2">
    <source>
        <dbReference type="EMBL" id="SDF00403.1"/>
    </source>
</evidence>
<dbReference type="OrthoDB" id="977972at2"/>
<sequence length="131" mass="15004">MPRQEKEDTYLSYNGFPVILENAIDDYTGRAVCEYDNGYIYTGEFKNGSWHGEGTLRYTNGDVYEGEWKNGQRHGQGKFTYADGDYYNGNWKNSLEHGRGILSQDGIITQGRWSKGKLKREFNSKSNAPQP</sequence>
<dbReference type="Proteomes" id="UP000199109">
    <property type="component" value="Unassembled WGS sequence"/>
</dbReference>
<dbReference type="SMART" id="SM00698">
    <property type="entry name" value="MORN"/>
    <property type="match status" value="3"/>
</dbReference>
<dbReference type="SUPFAM" id="SSF82185">
    <property type="entry name" value="Histone H3 K4-specific methyltransferase SET7/9 N-terminal domain"/>
    <property type="match status" value="1"/>
</dbReference>
<dbReference type="STRING" id="641691.SAMN05421636_109194"/>
<evidence type="ECO:0000256" key="1">
    <source>
        <dbReference type="ARBA" id="ARBA00022737"/>
    </source>
</evidence>
<keyword evidence="1" id="KW-0677">Repeat</keyword>
<evidence type="ECO:0000313" key="3">
    <source>
        <dbReference type="Proteomes" id="UP000199109"/>
    </source>
</evidence>
<name>A0A1G7HJA1_9FLAO</name>
<keyword evidence="3" id="KW-1185">Reference proteome</keyword>
<reference evidence="2 3" key="1">
    <citation type="submission" date="2016-10" db="EMBL/GenBank/DDBJ databases">
        <authorList>
            <person name="de Groot N.N."/>
        </authorList>
    </citation>
    <scope>NUCLEOTIDE SEQUENCE [LARGE SCALE GENOMIC DNA]</scope>
    <source>
        <strain evidence="2 3">DSM 23421</strain>
    </source>
</reference>
<proteinExistence type="predicted"/>
<dbReference type="RefSeq" id="WP_091873000.1">
    <property type="nucleotide sequence ID" value="NZ_FNAO01000009.1"/>
</dbReference>
<protein>
    <submittedName>
        <fullName evidence="2">MORN repeat-containing protein</fullName>
    </submittedName>
</protein>
<dbReference type="Gene3D" id="2.20.110.10">
    <property type="entry name" value="Histone H3 K4-specific methyltransferase SET7/9 N-terminal domain"/>
    <property type="match status" value="2"/>
</dbReference>
<dbReference type="EMBL" id="FNAO01000009">
    <property type="protein sequence ID" value="SDF00403.1"/>
    <property type="molecule type" value="Genomic_DNA"/>
</dbReference>
<dbReference type="PANTHER" id="PTHR43215">
    <property type="entry name" value="RADIAL SPOKE HEAD 1 HOMOLOG"/>
    <property type="match status" value="1"/>
</dbReference>